<proteinExistence type="predicted"/>
<keyword evidence="7" id="KW-1185">Reference proteome</keyword>
<dbReference type="PANTHER" id="PTHR46682">
    <property type="entry name" value="ADHESION G-PROTEIN COUPLED RECEPTOR V1"/>
    <property type="match status" value="1"/>
</dbReference>
<dbReference type="SMART" id="SM00237">
    <property type="entry name" value="Calx_beta"/>
    <property type="match status" value="1"/>
</dbReference>
<accession>A0AA51MQP9</accession>
<dbReference type="InterPro" id="IPR003644">
    <property type="entry name" value="Calx_beta"/>
</dbReference>
<evidence type="ECO:0000313" key="7">
    <source>
        <dbReference type="Proteomes" id="UP001223336"/>
    </source>
</evidence>
<organism evidence="6">
    <name type="scientific">Thiothrix subterranea</name>
    <dbReference type="NCBI Taxonomy" id="2735563"/>
    <lineage>
        <taxon>Bacteria</taxon>
        <taxon>Pseudomonadati</taxon>
        <taxon>Pseudomonadota</taxon>
        <taxon>Gammaproteobacteria</taxon>
        <taxon>Thiotrichales</taxon>
        <taxon>Thiotrichaceae</taxon>
        <taxon>Thiothrix</taxon>
    </lineage>
</organism>
<dbReference type="AlphaFoldDB" id="A0AA51MQP9"/>
<dbReference type="GO" id="GO:0001965">
    <property type="term" value="F:G-protein alpha-subunit binding"/>
    <property type="evidence" value="ECO:0007669"/>
    <property type="project" value="TreeGrafter"/>
</dbReference>
<dbReference type="SUPFAM" id="SSF141072">
    <property type="entry name" value="CalX-like"/>
    <property type="match status" value="1"/>
</dbReference>
<dbReference type="GO" id="GO:0071277">
    <property type="term" value="P:cellular response to calcium ion"/>
    <property type="evidence" value="ECO:0007669"/>
    <property type="project" value="TreeGrafter"/>
</dbReference>
<evidence type="ECO:0000256" key="2">
    <source>
        <dbReference type="ARBA" id="ARBA00022737"/>
    </source>
</evidence>
<keyword evidence="2" id="KW-0677">Repeat</keyword>
<dbReference type="Gene3D" id="2.60.40.2030">
    <property type="match status" value="1"/>
</dbReference>
<evidence type="ECO:0000256" key="3">
    <source>
        <dbReference type="ARBA" id="ARBA00022837"/>
    </source>
</evidence>
<dbReference type="InterPro" id="IPR026919">
    <property type="entry name" value="ADGRV1"/>
</dbReference>
<keyword evidence="1" id="KW-0732">Signal</keyword>
<evidence type="ECO:0000313" key="5">
    <source>
        <dbReference type="EMBL" id="MDQ5767585.1"/>
    </source>
</evidence>
<protein>
    <submittedName>
        <fullName evidence="6">DUF4214 domain-containing protein</fullName>
    </submittedName>
</protein>
<reference evidence="6 7" key="1">
    <citation type="submission" date="2023-08" db="EMBL/GenBank/DDBJ databases">
        <title>New molecular markers tilS and rpoB for phylogenetic and monitoring studies of the genus Thiothrix biodiversity.</title>
        <authorList>
            <person name="Ravin N.V."/>
            <person name="Smolyakov D."/>
            <person name="Markov N.D."/>
            <person name="Beletsky A.V."/>
            <person name="Mardanov A.V."/>
            <person name="Rudenko T.S."/>
            <person name="Grabovich M.Y."/>
        </authorList>
    </citation>
    <scope>NUCLEOTIDE SEQUENCE</scope>
    <source>
        <strain evidence="6">DNT52</strain>
        <strain evidence="5 7">H33</strain>
    </source>
</reference>
<dbReference type="Pfam" id="PF03160">
    <property type="entry name" value="Calx-beta"/>
    <property type="match status" value="1"/>
</dbReference>
<dbReference type="EMBL" id="JAVFKN010000002">
    <property type="protein sequence ID" value="MDQ5767585.1"/>
    <property type="molecule type" value="Genomic_DNA"/>
</dbReference>
<dbReference type="InterPro" id="IPR038081">
    <property type="entry name" value="CalX-like_sf"/>
</dbReference>
<dbReference type="RefSeq" id="WP_308133750.1">
    <property type="nucleotide sequence ID" value="NZ_CP133197.1"/>
</dbReference>
<dbReference type="GO" id="GO:0005737">
    <property type="term" value="C:cytoplasm"/>
    <property type="evidence" value="ECO:0007669"/>
    <property type="project" value="TreeGrafter"/>
</dbReference>
<dbReference type="PANTHER" id="PTHR46682:SF1">
    <property type="entry name" value="ADHESION G-PROTEIN COUPLED RECEPTOR V1"/>
    <property type="match status" value="1"/>
</dbReference>
<evidence type="ECO:0000256" key="1">
    <source>
        <dbReference type="ARBA" id="ARBA00022729"/>
    </source>
</evidence>
<keyword evidence="3" id="KW-0106">Calcium</keyword>
<dbReference type="GO" id="GO:0010855">
    <property type="term" value="F:adenylate cyclase inhibitor activity"/>
    <property type="evidence" value="ECO:0007669"/>
    <property type="project" value="TreeGrafter"/>
</dbReference>
<evidence type="ECO:0000259" key="4">
    <source>
        <dbReference type="SMART" id="SM00237"/>
    </source>
</evidence>
<dbReference type="EMBL" id="CP133217">
    <property type="protein sequence ID" value="WML88533.1"/>
    <property type="molecule type" value="Genomic_DNA"/>
</dbReference>
<feature type="domain" description="Calx-beta" evidence="4">
    <location>
        <begin position="589"/>
        <end position="690"/>
    </location>
</feature>
<evidence type="ECO:0000313" key="6">
    <source>
        <dbReference type="EMBL" id="WML88533.1"/>
    </source>
</evidence>
<dbReference type="InterPro" id="IPR025282">
    <property type="entry name" value="DUF4214"/>
</dbReference>
<dbReference type="Pfam" id="PF13946">
    <property type="entry name" value="DUF4214"/>
    <property type="match status" value="1"/>
</dbReference>
<dbReference type="GO" id="GO:0004930">
    <property type="term" value="F:G protein-coupled receptor activity"/>
    <property type="evidence" value="ECO:0007669"/>
    <property type="project" value="InterPro"/>
</dbReference>
<name>A0AA51MQP9_9GAMM</name>
<sequence length="836" mass="86622">MSEAKPQTDLNVLIMQILSLELEPIRSNLMAANQYYDTVQQIYIAYYGRPADPEGLAYWADRLDKVNGNLAEIIDAFGNSAEAIELYGSEGAAARINKVYMQLFGREADAEGLAFYTKQIENGTITLASVMLDVLNGAQNEDKAILNNKEAIAHAFTAHLNEAKEVGAYAGNAAANAVRDFMSGVGKDNLNEKQLNIDPVIVKLVGGNAAPTPGIVTLTADTDSLTGTYFKAPVGYTPGGNDRVNTLQDEDTLIGTGGNATLDVTLGTPNDNGASIVTPKMVDVRTINAEFSSSVSSMELNLQDAQGVQYVNVNRISGAGNSATIGDMKSIPLNMTLNNTSASTNTVTFDFAAHTLDKKSNGTDPAAAGFSDGDVGSITINNADVDRLVIGEVDKGLNFLEKLRVDSAGSMSPNVVGALNVQNLEKLYVSGSSNLTIGDLVGMDSTLQYLDVRGMTGKLTLSDAAVDLIKADEDSLNAGQVIDGKDSATDVLEIFDTANVSAADLAGIKNINEIKFSSGNQTEEQVLTLVLSDAVLDGFNTAGTASQATPESINISLGAGSAPKKVVLDLTDVTTPGQFIFNVSDADFANFTVIDPNHVFRAALSNPTFSIADVTVEEGGTAVVTITRDDATDAASITVQTADGTATAADYTGVGTAVAFAAGELTKTVSISTIEDAIDEANETFTVAISNPTIGTVSATAATATVTITDNDLPPGPIARTVTVTNGTDDAAAGSNTSENADPDLVTFVIADGIGADFTYTISNFAAGDKIDFEDGFGGVSVTNVDFSDGTVQLSAADASGNIATIVLTGVAVEDGATFIVDATTFNNTFGAGSLI</sequence>
<gene>
    <name evidence="5" type="ORF">RCC75_03555</name>
    <name evidence="6" type="ORF">RCG00_09180</name>
</gene>
<dbReference type="Proteomes" id="UP001223336">
    <property type="component" value="Unassembled WGS sequence"/>
</dbReference>
<dbReference type="Proteomes" id="UP001229862">
    <property type="component" value="Chromosome"/>
</dbReference>
<dbReference type="GO" id="GO:0016020">
    <property type="term" value="C:membrane"/>
    <property type="evidence" value="ECO:0007669"/>
    <property type="project" value="InterPro"/>
</dbReference>